<keyword evidence="3" id="KW-1185">Reference proteome</keyword>
<gene>
    <name evidence="2" type="ORF">CD33_20015</name>
</gene>
<evidence type="ECO:0000313" key="3">
    <source>
        <dbReference type="Proteomes" id="UP000030408"/>
    </source>
</evidence>
<dbReference type="AlphaFoldDB" id="A0A0A3HP11"/>
<evidence type="ECO:0000313" key="2">
    <source>
        <dbReference type="EMBL" id="KGR74266.1"/>
    </source>
</evidence>
<dbReference type="EMBL" id="JPVO01000055">
    <property type="protein sequence ID" value="KGR74266.1"/>
    <property type="molecule type" value="Genomic_DNA"/>
</dbReference>
<dbReference type="Proteomes" id="UP000030408">
    <property type="component" value="Unassembled WGS sequence"/>
</dbReference>
<dbReference type="STRING" id="1384057.CD33_20015"/>
<proteinExistence type="predicted"/>
<comment type="caution">
    <text evidence="2">The sequence shown here is derived from an EMBL/GenBank/DDBJ whole genome shotgun (WGS) entry which is preliminary data.</text>
</comment>
<sequence length="185" mass="21102">MNLVLNVIGFLIFIATGLLYLILILKLILFFFKKRDFPKKMLLASLSGTVVFFCIFVYTNYFFTFGNLKGEPFWFPVASPTGQYTANAFAKPYGGATGGVKIWVNVIHHEENDRVQTVYYSEAKGHFSMSWKGEEVLSISHGGQNYPDSDRSIELKIGKEIYHENGLACTSLIMEDEYEECYQNQ</sequence>
<evidence type="ECO:0000256" key="1">
    <source>
        <dbReference type="SAM" id="Phobius"/>
    </source>
</evidence>
<dbReference type="Pfam" id="PF17428">
    <property type="entry name" value="DUF5412"/>
    <property type="match status" value="1"/>
</dbReference>
<feature type="transmembrane region" description="Helical" evidence="1">
    <location>
        <begin position="41"/>
        <end position="63"/>
    </location>
</feature>
<dbReference type="eggNOG" id="ENOG502ZK1N">
    <property type="taxonomic scope" value="Bacteria"/>
</dbReference>
<keyword evidence="1" id="KW-0812">Transmembrane</keyword>
<dbReference type="InterPro" id="IPR035406">
    <property type="entry name" value="DUF5412"/>
</dbReference>
<organism evidence="2 3">
    <name type="scientific">Ureibacillus sinduriensis BLB-1 = JCM 15800</name>
    <dbReference type="NCBI Taxonomy" id="1384057"/>
    <lineage>
        <taxon>Bacteria</taxon>
        <taxon>Bacillati</taxon>
        <taxon>Bacillota</taxon>
        <taxon>Bacilli</taxon>
        <taxon>Bacillales</taxon>
        <taxon>Caryophanaceae</taxon>
        <taxon>Ureibacillus</taxon>
    </lineage>
</organism>
<feature type="transmembrane region" description="Helical" evidence="1">
    <location>
        <begin position="6"/>
        <end position="29"/>
    </location>
</feature>
<keyword evidence="1" id="KW-0472">Membrane</keyword>
<name>A0A0A3HP11_9BACL</name>
<dbReference type="OrthoDB" id="2452314at2"/>
<keyword evidence="1" id="KW-1133">Transmembrane helix</keyword>
<accession>A0A0A3HP11</accession>
<dbReference type="RefSeq" id="WP_036203969.1">
    <property type="nucleotide sequence ID" value="NZ_AVCY01000001.1"/>
</dbReference>
<reference evidence="2 3" key="1">
    <citation type="submission" date="2014-02" db="EMBL/GenBank/DDBJ databases">
        <title>Draft genome sequence of Lysinibacillus sinduriensis JCM 15800.</title>
        <authorList>
            <person name="Zhang F."/>
            <person name="Wang G."/>
            <person name="Zhang L."/>
        </authorList>
    </citation>
    <scope>NUCLEOTIDE SEQUENCE [LARGE SCALE GENOMIC DNA]</scope>
    <source>
        <strain evidence="2 3">JCM 15800</strain>
    </source>
</reference>
<protein>
    <submittedName>
        <fullName evidence="2">Uncharacterized protein</fullName>
    </submittedName>
</protein>